<evidence type="ECO:0000313" key="2">
    <source>
        <dbReference type="Proteomes" id="UP000005341"/>
    </source>
</evidence>
<protein>
    <submittedName>
        <fullName evidence="1">Uncharacterized protein</fullName>
    </submittedName>
</protein>
<accession>A0A828Q445</accession>
<evidence type="ECO:0000313" key="1">
    <source>
        <dbReference type="EMBL" id="EFM90859.1"/>
    </source>
</evidence>
<sequence length="37" mass="4016">MAMSKVTRILVGDPNEKDHWIDGANYLLLGGGVNDSK</sequence>
<dbReference type="Proteomes" id="UP000005341">
    <property type="component" value="Unassembled WGS sequence"/>
</dbReference>
<proteinExistence type="predicted"/>
<comment type="caution">
    <text evidence="1">The sequence shown here is derived from an EMBL/GenBank/DDBJ whole genome shotgun (WGS) entry which is preliminary data.</text>
</comment>
<organism evidence="1 2">
    <name type="scientific">Actinobacillus pleuropneumoniae serovar 6 str. Femo</name>
    <dbReference type="NCBI Taxonomy" id="754256"/>
    <lineage>
        <taxon>Bacteria</taxon>
        <taxon>Pseudomonadati</taxon>
        <taxon>Pseudomonadota</taxon>
        <taxon>Gammaproteobacteria</taxon>
        <taxon>Pasteurellales</taxon>
        <taxon>Pasteurellaceae</taxon>
        <taxon>Actinobacillus</taxon>
    </lineage>
</organism>
<name>A0A828Q445_ACTPL</name>
<gene>
    <name evidence="1" type="ORF">appser6_21910</name>
</gene>
<reference evidence="1 2" key="1">
    <citation type="journal article" date="2010" name="J. Bacteriol.">
        <title>Comparative genomic characterization of Actinobacillus pleuropneumoniae.</title>
        <authorList>
            <person name="Xu Z."/>
            <person name="Chen X."/>
            <person name="Li L."/>
            <person name="Li T."/>
            <person name="Wang S."/>
            <person name="Chen H."/>
            <person name="Zhou R."/>
        </authorList>
    </citation>
    <scope>NUCLEOTIDE SEQUENCE [LARGE SCALE GENOMIC DNA]</scope>
    <source>
        <strain evidence="1 2">Femo</strain>
    </source>
</reference>
<dbReference type="EMBL" id="ADOG01000042">
    <property type="protein sequence ID" value="EFM90859.1"/>
    <property type="molecule type" value="Genomic_DNA"/>
</dbReference>
<dbReference type="AlphaFoldDB" id="A0A828Q445"/>